<reference evidence="1" key="1">
    <citation type="submission" date="2010-12" db="EMBL/GenBank/DDBJ databases">
        <title>Mobilizable Tetracycline Resistance Plasmids in the Subsurface Beneath a Broiler Chicken Farm.</title>
        <authorList>
            <person name="You Y."/>
            <person name="Hilpert M."/>
            <person name="Ward M.J."/>
        </authorList>
    </citation>
    <scope>NUCLEOTIDE SEQUENCE</scope>
    <source>
        <strain evidence="1">DMV9</strain>
        <plasmid evidence="1">pBSDMV9</plasmid>
    </source>
</reference>
<protein>
    <submittedName>
        <fullName evidence="1">Uncharacterized protein</fullName>
    </submittedName>
</protein>
<dbReference type="EMBL" id="HQ833018">
    <property type="protein sequence ID" value="AEE01183.1"/>
    <property type="molecule type" value="Genomic_DNA"/>
</dbReference>
<sequence length="102" mass="12280">MKRRLINMKISRQAEAEFPEFDSHEHARKFFKNKYGDSFVMASSEMIGDEKVYFYHLILDRQQYFDGFQKLKEDGFITDSLDFMNSYQPVEIFEDGRIHVIH</sequence>
<dbReference type="AlphaFoldDB" id="F5BCQ0"/>
<accession>F5BCQ0</accession>
<name>F5BCQ0_9BACL</name>
<organism evidence="1">
    <name type="scientific">Bhargavaea cecembensis</name>
    <dbReference type="NCBI Taxonomy" id="394098"/>
    <lineage>
        <taxon>Bacteria</taxon>
        <taxon>Bacillati</taxon>
        <taxon>Bacillota</taxon>
        <taxon>Bacilli</taxon>
        <taxon>Bacillales</taxon>
        <taxon>Caryophanaceae</taxon>
        <taxon>Bhargavaea</taxon>
    </lineage>
</organism>
<keyword evidence="1" id="KW-0614">Plasmid</keyword>
<evidence type="ECO:0000313" key="1">
    <source>
        <dbReference type="EMBL" id="AEE01183.1"/>
    </source>
</evidence>
<geneLocation type="plasmid" evidence="1">
    <name>pBSDMV9</name>
</geneLocation>
<proteinExistence type="predicted"/>